<dbReference type="InterPro" id="IPR010732">
    <property type="entry name" value="T6SS_TssG-like"/>
</dbReference>
<organism evidence="1 2">
    <name type="scientific">Sphingomonas alpina</name>
    <dbReference type="NCBI Taxonomy" id="653931"/>
    <lineage>
        <taxon>Bacteria</taxon>
        <taxon>Pseudomonadati</taxon>
        <taxon>Pseudomonadota</taxon>
        <taxon>Alphaproteobacteria</taxon>
        <taxon>Sphingomonadales</taxon>
        <taxon>Sphingomonadaceae</taxon>
        <taxon>Sphingomonas</taxon>
    </lineage>
</organism>
<reference evidence="1 2" key="1">
    <citation type="submission" date="2020-09" db="EMBL/GenBank/DDBJ databases">
        <title>Sphingomonas sp., a new species isolated from pork steak.</title>
        <authorList>
            <person name="Heidler von Heilborn D."/>
        </authorList>
    </citation>
    <scope>NUCLEOTIDE SEQUENCE [LARGE SCALE GENOMIC DNA]</scope>
    <source>
        <strain evidence="2">S8-3T</strain>
    </source>
</reference>
<dbReference type="Pfam" id="PF06996">
    <property type="entry name" value="T6SS_TssG"/>
    <property type="match status" value="1"/>
</dbReference>
<dbReference type="Proteomes" id="UP000516148">
    <property type="component" value="Chromosome"/>
</dbReference>
<accession>A0A7H0LIQ8</accession>
<dbReference type="NCBIfam" id="TIGR03347">
    <property type="entry name" value="VI_chp_1"/>
    <property type="match status" value="1"/>
</dbReference>
<sequence length="340" mass="37500">MAAKDRAPLHHLTFLARVAAQARRFGLFPIARGAEARAPDLPRIGRARRPSQNIVDLSQVPTMAFPDSTLEDVEIVEGRARVSGYWFGLTGPMGPLPSHMTEFASFERRYATTRPFGRWLDLLAGRMLQFFFRAWADSQPAAQADRPAEDGFADKIAQLTGATEGVRDDAAFPARARVHYAALFASRRSAGGIEDAVGHLIGQRVTVIEYQPRWRDVEAEDRTRLGRSFCALGTEAMAGTKVSVASDAFRVVVRASSRADYDALLPSGARFRILSEALDAFAPSHLEWDVAIEVAGRHTRPARLDGGTRLGWTGWVGTIKDDTICADAHLRRPVRQEEYA</sequence>
<dbReference type="EMBL" id="CP061038">
    <property type="protein sequence ID" value="QNQ09561.1"/>
    <property type="molecule type" value="Genomic_DNA"/>
</dbReference>
<dbReference type="AlphaFoldDB" id="A0A7H0LIQ8"/>
<evidence type="ECO:0000313" key="1">
    <source>
        <dbReference type="EMBL" id="QNQ09561.1"/>
    </source>
</evidence>
<protein>
    <submittedName>
        <fullName evidence="1">Type VI secretion system baseplate subunit TssG</fullName>
    </submittedName>
</protein>
<name>A0A7H0LIQ8_9SPHN</name>
<dbReference type="KEGG" id="spap:H3Z74_23525"/>
<evidence type="ECO:0000313" key="2">
    <source>
        <dbReference type="Proteomes" id="UP000516148"/>
    </source>
</evidence>
<dbReference type="RefSeq" id="WP_187761872.1">
    <property type="nucleotide sequence ID" value="NZ_CP061038.1"/>
</dbReference>
<proteinExistence type="predicted"/>
<gene>
    <name evidence="1" type="primary">tssG</name>
    <name evidence="1" type="ORF">H3Z74_23525</name>
</gene>
<dbReference type="PANTHER" id="PTHR35564:SF4">
    <property type="entry name" value="CYTOPLASMIC PROTEIN"/>
    <property type="match status" value="1"/>
</dbReference>
<keyword evidence="2" id="KW-1185">Reference proteome</keyword>
<dbReference type="PANTHER" id="PTHR35564">
    <property type="match status" value="1"/>
</dbReference>